<dbReference type="RefSeq" id="WP_115475928.1">
    <property type="nucleotide sequence ID" value="NZ_QWGP01000037.1"/>
</dbReference>
<comment type="caution">
    <text evidence="2">The sequence shown here is derived from an EMBL/GenBank/DDBJ whole genome shotgun (WGS) entry which is preliminary data.</text>
</comment>
<evidence type="ECO:0000313" key="2">
    <source>
        <dbReference type="EMBL" id="RHZ91190.1"/>
    </source>
</evidence>
<organism evidence="2 3">
    <name type="scientific">Cereibacter sphaeroides</name>
    <name type="common">Rhodobacter sphaeroides</name>
    <dbReference type="NCBI Taxonomy" id="1063"/>
    <lineage>
        <taxon>Bacteria</taxon>
        <taxon>Pseudomonadati</taxon>
        <taxon>Pseudomonadota</taxon>
        <taxon>Alphaproteobacteria</taxon>
        <taxon>Rhodobacterales</taxon>
        <taxon>Paracoccaceae</taxon>
        <taxon>Cereibacter</taxon>
    </lineage>
</organism>
<evidence type="ECO:0000256" key="1">
    <source>
        <dbReference type="SAM" id="MobiDB-lite"/>
    </source>
</evidence>
<dbReference type="AlphaFoldDB" id="A0AAX1UFQ1"/>
<gene>
    <name evidence="2" type="ORF">D1114_20750</name>
</gene>
<name>A0AAX1UFQ1_CERSP</name>
<reference evidence="2 3" key="1">
    <citation type="submission" date="2018-08" db="EMBL/GenBank/DDBJ databases">
        <title>Draft genome sequence of Rhodobacter sphaeroides FY.</title>
        <authorList>
            <person name="Rayyan A."/>
            <person name="Meyer T.E."/>
            <person name="Kyndt J.A."/>
        </authorList>
    </citation>
    <scope>NUCLEOTIDE SEQUENCE [LARGE SCALE GENOMIC DNA]</scope>
    <source>
        <strain evidence="2 3">FY</strain>
    </source>
</reference>
<evidence type="ECO:0000313" key="3">
    <source>
        <dbReference type="Proteomes" id="UP000266305"/>
    </source>
</evidence>
<dbReference type="EMBL" id="QWGP01000037">
    <property type="protein sequence ID" value="RHZ91190.1"/>
    <property type="molecule type" value="Genomic_DNA"/>
</dbReference>
<proteinExistence type="predicted"/>
<protein>
    <submittedName>
        <fullName evidence="2">Uncharacterized protein</fullName>
    </submittedName>
</protein>
<sequence length="111" mass="12367">MMTKPPTRQAGPDHIPGKTMALMQNVVAREYFAPRQSTILDVVDLVRIAFANENRVRSRQGRPELGIPTRNAVRKQIEQLATCAARAKGPGRTTAAWSHPDRKRLPDTHSS</sequence>
<accession>A0AAX1UFQ1</accession>
<feature type="compositionally biased region" description="Basic and acidic residues" evidence="1">
    <location>
        <begin position="99"/>
        <end position="111"/>
    </location>
</feature>
<feature type="region of interest" description="Disordered" evidence="1">
    <location>
        <begin position="84"/>
        <end position="111"/>
    </location>
</feature>
<dbReference type="Proteomes" id="UP000266305">
    <property type="component" value="Unassembled WGS sequence"/>
</dbReference>